<proteinExistence type="predicted"/>
<evidence type="ECO:0000313" key="1">
    <source>
        <dbReference type="EMBL" id="EHP43690.1"/>
    </source>
</evidence>
<dbReference type="EMBL" id="AHJE01000016">
    <property type="protein sequence ID" value="EHP43690.1"/>
    <property type="molecule type" value="Genomic_DNA"/>
</dbReference>
<dbReference type="GO" id="GO:0016787">
    <property type="term" value="F:hydrolase activity"/>
    <property type="evidence" value="ECO:0007669"/>
    <property type="project" value="UniProtKB-KW"/>
</dbReference>
<protein>
    <submittedName>
        <fullName evidence="1">N-formylglutamate amidohydrolase</fullName>
    </submittedName>
</protein>
<accession>H1S177</accession>
<keyword evidence="1" id="KW-0378">Hydrolase</keyword>
<reference evidence="1 2" key="1">
    <citation type="journal article" date="2012" name="J. Bacteriol.">
        <title>De Novo Genome Project of Cupriavidus basilensis OR16.</title>
        <authorList>
            <person name="Cserhati M."/>
            <person name="Kriszt B."/>
            <person name="Szoboszlay S."/>
            <person name="Toth A."/>
            <person name="Szabo I."/>
            <person name="Tancsics A."/>
            <person name="Nagy I."/>
            <person name="Horvath B."/>
            <person name="Nagy I."/>
            <person name="Kukolya J."/>
        </authorList>
    </citation>
    <scope>NUCLEOTIDE SEQUENCE [LARGE SCALE GENOMIC DNA]</scope>
    <source>
        <strain evidence="1 2">OR16</strain>
    </source>
</reference>
<organism evidence="1 2">
    <name type="scientific">Cupriavidus basilensis OR16</name>
    <dbReference type="NCBI Taxonomy" id="1127483"/>
    <lineage>
        <taxon>Bacteria</taxon>
        <taxon>Pseudomonadati</taxon>
        <taxon>Pseudomonadota</taxon>
        <taxon>Betaproteobacteria</taxon>
        <taxon>Burkholderiales</taxon>
        <taxon>Burkholderiaceae</taxon>
        <taxon>Cupriavidus</taxon>
    </lineage>
</organism>
<evidence type="ECO:0000313" key="2">
    <source>
        <dbReference type="Proteomes" id="UP000005808"/>
    </source>
</evidence>
<comment type="caution">
    <text evidence="1">The sequence shown here is derived from an EMBL/GenBank/DDBJ whole genome shotgun (WGS) entry which is preliminary data.</text>
</comment>
<dbReference type="AlphaFoldDB" id="H1S177"/>
<dbReference type="Proteomes" id="UP000005808">
    <property type="component" value="Unassembled WGS sequence"/>
</dbReference>
<dbReference type="PATRIC" id="fig|1127483.3.peg.1248"/>
<name>H1S177_9BURK</name>
<gene>
    <name evidence="1" type="ORF">OR16_06254</name>
</gene>
<sequence>MDEAAPFGYREDLAARLWPTLRDMVERTLAAMTTLPPVTADALA</sequence>